<dbReference type="EMBL" id="SJOL01006352">
    <property type="protein sequence ID" value="TGZ68666.1"/>
    <property type="molecule type" value="Genomic_DNA"/>
</dbReference>
<dbReference type="GO" id="GO:0005634">
    <property type="term" value="C:nucleus"/>
    <property type="evidence" value="ECO:0007669"/>
    <property type="project" value="TreeGrafter"/>
</dbReference>
<dbReference type="Proteomes" id="UP000308267">
    <property type="component" value="Unassembled WGS sequence"/>
</dbReference>
<comment type="caution">
    <text evidence="3">The sequence shown here is derived from an EMBL/GenBank/DDBJ whole genome shotgun (WGS) entry which is preliminary data.</text>
</comment>
<dbReference type="AlphaFoldDB" id="A0A4S2LYF6"/>
<organism evidence="3 4">
    <name type="scientific">Opisthorchis felineus</name>
    <dbReference type="NCBI Taxonomy" id="147828"/>
    <lineage>
        <taxon>Eukaryota</taxon>
        <taxon>Metazoa</taxon>
        <taxon>Spiralia</taxon>
        <taxon>Lophotrochozoa</taxon>
        <taxon>Platyhelminthes</taxon>
        <taxon>Trematoda</taxon>
        <taxon>Digenea</taxon>
        <taxon>Opisthorchiida</taxon>
        <taxon>Opisthorchiata</taxon>
        <taxon>Opisthorchiidae</taxon>
        <taxon>Opisthorchis</taxon>
    </lineage>
</organism>
<dbReference type="Pfam" id="PF00226">
    <property type="entry name" value="DnaJ"/>
    <property type="match status" value="1"/>
</dbReference>
<dbReference type="PANTHER" id="PTHR44144">
    <property type="entry name" value="DNAJ HOMOLOG SUBFAMILY C MEMBER 9"/>
    <property type="match status" value="1"/>
</dbReference>
<dbReference type="STRING" id="147828.A0A4S2LYF6"/>
<feature type="domain" description="J" evidence="2">
    <location>
        <begin position="39"/>
        <end position="106"/>
    </location>
</feature>
<dbReference type="InterPro" id="IPR018253">
    <property type="entry name" value="DnaJ_domain_CS"/>
</dbReference>
<dbReference type="Pfam" id="PF23302">
    <property type="entry name" value="HTH_DNAJC9"/>
    <property type="match status" value="1"/>
</dbReference>
<dbReference type="InterPro" id="IPR036869">
    <property type="entry name" value="J_dom_sf"/>
</dbReference>
<dbReference type="SMART" id="SM00271">
    <property type="entry name" value="DnaJ"/>
    <property type="match status" value="1"/>
</dbReference>
<dbReference type="InterPro" id="IPR001623">
    <property type="entry name" value="DnaJ_domain"/>
</dbReference>
<keyword evidence="1" id="KW-0597">Phosphoprotein</keyword>
<evidence type="ECO:0000313" key="4">
    <source>
        <dbReference type="Proteomes" id="UP000308267"/>
    </source>
</evidence>
<evidence type="ECO:0000313" key="3">
    <source>
        <dbReference type="EMBL" id="TGZ68666.1"/>
    </source>
</evidence>
<dbReference type="Gene3D" id="1.10.287.110">
    <property type="entry name" value="DnaJ domain"/>
    <property type="match status" value="1"/>
</dbReference>
<dbReference type="SUPFAM" id="SSF46565">
    <property type="entry name" value="Chaperone J-domain"/>
    <property type="match status" value="1"/>
</dbReference>
<name>A0A4S2LYF6_OPIFE</name>
<sequence length="283" mass="32888">MDVNAVSHGSSNINFVFQPTRFSMTDLLTECQTHFHCIDLYAVFGVKKECTSAELRKAFYKMSLLHHPDKHNGEVKKEATAQFQVLSKVYAVLSDEEKRKVYDETGIVDEDSTITSKSYEDWVQYWQLMFPRVTTKQIDEFREKYRNSESELNDLADIYERCKGDMDVILETLLFASYEDEARIRRLVDTLIKQGRVQAYSQFMYEHPSKKAKRAKKALKEEKLFACEQKSGATDESLVSAILANRDKHLKSTDELLDRLAEKYCKKSAEKRTKNRSSVVKKK</sequence>
<dbReference type="GO" id="GO:0031072">
    <property type="term" value="F:heat shock protein binding"/>
    <property type="evidence" value="ECO:0007669"/>
    <property type="project" value="TreeGrafter"/>
</dbReference>
<dbReference type="PROSITE" id="PS00636">
    <property type="entry name" value="DNAJ_1"/>
    <property type="match status" value="1"/>
</dbReference>
<accession>A0A4S2LYF6</accession>
<dbReference type="FunFam" id="1.10.287.110:FF:000035">
    <property type="entry name" value="DnaJ homolog subfamily C member 9"/>
    <property type="match status" value="1"/>
</dbReference>
<dbReference type="PANTHER" id="PTHR44144:SF1">
    <property type="entry name" value="DNAJ HOMOLOG SUBFAMILY C MEMBER 9"/>
    <property type="match status" value="1"/>
</dbReference>
<dbReference type="PRINTS" id="PR00625">
    <property type="entry name" value="JDOMAIN"/>
</dbReference>
<dbReference type="PROSITE" id="PS50076">
    <property type="entry name" value="DNAJ_2"/>
    <property type="match status" value="1"/>
</dbReference>
<reference evidence="3 4" key="1">
    <citation type="journal article" date="2019" name="BMC Genomics">
        <title>New insights from Opisthorchis felineus genome: update on genomics of the epidemiologically important liver flukes.</title>
        <authorList>
            <person name="Ershov N.I."/>
            <person name="Mordvinov V.A."/>
            <person name="Prokhortchouk E.B."/>
            <person name="Pakharukova M.Y."/>
            <person name="Gunbin K.V."/>
            <person name="Ustyantsev K."/>
            <person name="Genaev M.A."/>
            <person name="Blinov A.G."/>
            <person name="Mazur A."/>
            <person name="Boulygina E."/>
            <person name="Tsygankova S."/>
            <person name="Khrameeva E."/>
            <person name="Chekanov N."/>
            <person name="Fan G."/>
            <person name="Xiao A."/>
            <person name="Zhang H."/>
            <person name="Xu X."/>
            <person name="Yang H."/>
            <person name="Solovyev V."/>
            <person name="Lee S.M."/>
            <person name="Liu X."/>
            <person name="Afonnikov D.A."/>
            <person name="Skryabin K.G."/>
        </authorList>
    </citation>
    <scope>NUCLEOTIDE SEQUENCE [LARGE SCALE GENOMIC DNA]</scope>
    <source>
        <strain evidence="3">AK-0245</strain>
        <tissue evidence="3">Whole organism</tissue>
    </source>
</reference>
<gene>
    <name evidence="3" type="ORF">CRM22_004138</name>
</gene>
<dbReference type="OrthoDB" id="110024at2759"/>
<dbReference type="InterPro" id="IPR052594">
    <property type="entry name" value="J_domain-containing_protein"/>
</dbReference>
<dbReference type="GO" id="GO:0005737">
    <property type="term" value="C:cytoplasm"/>
    <property type="evidence" value="ECO:0007669"/>
    <property type="project" value="TreeGrafter"/>
</dbReference>
<protein>
    <recommendedName>
        <fullName evidence="2">J domain-containing protein</fullName>
    </recommendedName>
</protein>
<evidence type="ECO:0000256" key="1">
    <source>
        <dbReference type="ARBA" id="ARBA00022553"/>
    </source>
</evidence>
<keyword evidence="4" id="KW-1185">Reference proteome</keyword>
<dbReference type="InterPro" id="IPR056453">
    <property type="entry name" value="HTH_DNAJC9"/>
</dbReference>
<dbReference type="CDD" id="cd06257">
    <property type="entry name" value="DnaJ"/>
    <property type="match status" value="1"/>
</dbReference>
<proteinExistence type="predicted"/>
<evidence type="ECO:0000259" key="2">
    <source>
        <dbReference type="PROSITE" id="PS50076"/>
    </source>
</evidence>